<dbReference type="PANTHER" id="PTHR43792">
    <property type="entry name" value="GNAT FAMILY, PUTATIVE (AFU_ORTHOLOGUE AFUA_3G00765)-RELATED-RELATED"/>
    <property type="match status" value="1"/>
</dbReference>
<dbReference type="Pfam" id="PF13302">
    <property type="entry name" value="Acetyltransf_3"/>
    <property type="match status" value="1"/>
</dbReference>
<organism evidence="6 7">
    <name type="scientific">Frondihabitans cladoniiphilus</name>
    <dbReference type="NCBI Taxonomy" id="715785"/>
    <lineage>
        <taxon>Bacteria</taxon>
        <taxon>Bacillati</taxon>
        <taxon>Actinomycetota</taxon>
        <taxon>Actinomycetes</taxon>
        <taxon>Micrococcales</taxon>
        <taxon>Microbacteriaceae</taxon>
        <taxon>Frondihabitans</taxon>
    </lineage>
</organism>
<dbReference type="InterPro" id="IPR000182">
    <property type="entry name" value="GNAT_dom"/>
</dbReference>
<keyword evidence="2" id="KW-0012">Acyltransferase</keyword>
<feature type="region of interest" description="Disordered" evidence="4">
    <location>
        <begin position="169"/>
        <end position="192"/>
    </location>
</feature>
<dbReference type="InterPro" id="IPR016181">
    <property type="entry name" value="Acyl_CoA_acyltransferase"/>
</dbReference>
<evidence type="ECO:0000313" key="7">
    <source>
        <dbReference type="Proteomes" id="UP001501295"/>
    </source>
</evidence>
<evidence type="ECO:0000256" key="1">
    <source>
        <dbReference type="ARBA" id="ARBA00022679"/>
    </source>
</evidence>
<evidence type="ECO:0000256" key="3">
    <source>
        <dbReference type="ARBA" id="ARBA00038502"/>
    </source>
</evidence>
<keyword evidence="7" id="KW-1185">Reference proteome</keyword>
<protein>
    <submittedName>
        <fullName evidence="6">GNAT family N-acetyltransferase</fullName>
    </submittedName>
</protein>
<evidence type="ECO:0000256" key="4">
    <source>
        <dbReference type="SAM" id="MobiDB-lite"/>
    </source>
</evidence>
<proteinExistence type="inferred from homology"/>
<reference evidence="7" key="1">
    <citation type="journal article" date="2019" name="Int. J. Syst. Evol. Microbiol.">
        <title>The Global Catalogue of Microorganisms (GCM) 10K type strain sequencing project: providing services to taxonomists for standard genome sequencing and annotation.</title>
        <authorList>
            <consortium name="The Broad Institute Genomics Platform"/>
            <consortium name="The Broad Institute Genome Sequencing Center for Infectious Disease"/>
            <person name="Wu L."/>
            <person name="Ma J."/>
        </authorList>
    </citation>
    <scope>NUCLEOTIDE SEQUENCE [LARGE SCALE GENOMIC DNA]</scope>
    <source>
        <strain evidence="7">JCM 18956</strain>
    </source>
</reference>
<comment type="similarity">
    <text evidence="3">Belongs to the acetyltransferase family. RimJ subfamily.</text>
</comment>
<dbReference type="Gene3D" id="3.40.630.30">
    <property type="match status" value="1"/>
</dbReference>
<feature type="domain" description="N-acetyltransferase" evidence="5">
    <location>
        <begin position="11"/>
        <end position="171"/>
    </location>
</feature>
<dbReference type="PANTHER" id="PTHR43792:SF8">
    <property type="entry name" value="[RIBOSOMAL PROTEIN US5]-ALANINE N-ACETYLTRANSFERASE"/>
    <property type="match status" value="1"/>
</dbReference>
<dbReference type="EMBL" id="BAABLM010000012">
    <property type="protein sequence ID" value="GAA4687096.1"/>
    <property type="molecule type" value="Genomic_DNA"/>
</dbReference>
<dbReference type="RefSeq" id="WP_345377479.1">
    <property type="nucleotide sequence ID" value="NZ_BAABLM010000012.1"/>
</dbReference>
<evidence type="ECO:0000259" key="5">
    <source>
        <dbReference type="PROSITE" id="PS51186"/>
    </source>
</evidence>
<comment type="caution">
    <text evidence="6">The sequence shown here is derived from an EMBL/GenBank/DDBJ whole genome shotgun (WGS) entry which is preliminary data.</text>
</comment>
<evidence type="ECO:0000313" key="6">
    <source>
        <dbReference type="EMBL" id="GAA4687096.1"/>
    </source>
</evidence>
<accession>A0ABP8WDX9</accession>
<name>A0ABP8WDX9_9MICO</name>
<dbReference type="PROSITE" id="PS51186">
    <property type="entry name" value="GNAT"/>
    <property type="match status" value="1"/>
</dbReference>
<dbReference type="Proteomes" id="UP001501295">
    <property type="component" value="Unassembled WGS sequence"/>
</dbReference>
<gene>
    <name evidence="6" type="ORF">GCM10025780_37560</name>
</gene>
<dbReference type="SUPFAM" id="SSF55729">
    <property type="entry name" value="Acyl-CoA N-acyltransferases (Nat)"/>
    <property type="match status" value="1"/>
</dbReference>
<evidence type="ECO:0000256" key="2">
    <source>
        <dbReference type="ARBA" id="ARBA00023315"/>
    </source>
</evidence>
<keyword evidence="1" id="KW-0808">Transferase</keyword>
<dbReference type="InterPro" id="IPR051531">
    <property type="entry name" value="N-acetyltransferase"/>
</dbReference>
<sequence length="192" mass="21539">MQPFELQSPRLRLEVPRTADTVAIFDACQDPVLQEFTTVPVPYTFGDAQFFVAQIVERGWLTGREYTWGLREPGSSLLVGMISIRFQHRDIGFWSAPAARGRGLMTEAVRLVADWAFDVEGLDDIVWEGYLGNTASAGVARRAGFTYLGTEPGLQPDRERKHPLCWRARLSKNDDRGPKEGWPPESITARAS</sequence>